<dbReference type="InterPro" id="IPR027417">
    <property type="entry name" value="P-loop_NTPase"/>
</dbReference>
<dbReference type="Pfam" id="PF20441">
    <property type="entry name" value="TerL_nuclease"/>
    <property type="match status" value="1"/>
</dbReference>
<evidence type="ECO:0000313" key="3">
    <source>
        <dbReference type="EMBL" id="DAE09194.1"/>
    </source>
</evidence>
<dbReference type="EMBL" id="BK015484">
    <property type="protein sequence ID" value="DAE09194.1"/>
    <property type="molecule type" value="Genomic_DNA"/>
</dbReference>
<dbReference type="Gene3D" id="3.40.50.300">
    <property type="entry name" value="P-loop containing nucleotide triphosphate hydrolases"/>
    <property type="match status" value="1"/>
</dbReference>
<organism evidence="3">
    <name type="scientific">Siphoviridae sp. ctkJH11</name>
    <dbReference type="NCBI Taxonomy" id="2825641"/>
    <lineage>
        <taxon>Viruses</taxon>
        <taxon>Duplodnaviria</taxon>
        <taxon>Heunggongvirae</taxon>
        <taxon>Uroviricota</taxon>
        <taxon>Caudoviricetes</taxon>
    </lineage>
</organism>
<sequence>MKNYKEIKEYAKKCISGEIISCKKHKWACQRFLKDAEKFETDPEYPYYWNEDAAQNIVDWFALLRHSKGILAGKPILLTEWQRFRLCQLYGWKKKKNGMRRFKKAFTEVARKNAKSQEEAGIALYEIAVTATKNREVCEVYTAGVKRDQSKIVFNEADLMLRGSPLREKFDVTKVMITHTKTGSFIKPLSKEDGKSGDGTNPAALIVDEYHQHPTTEFYDLGLGANTKEPLLMIITTAGVDLTYPCYTMEYTYCSRILDPSSDVEDEEYLVDICEMDAEDYTDVEKLGNENLWHKANPIRMTYEDGQDKIRGEYKIAKEIPEHMTAFLTKCLNVWVQAQENGYMDMAKWKACQVDEIPIDTKGMSVYVGFDMSAKIDLTSVAFIIPFLSGEYDNTNQEIVKYIVYSHSFIPNREKLIERKSRDKVDYDAWERMGFLTVTDTPIVDQNAVLKYVKDTCEKNKWNIECLCFDPANAAKLMMDLSNEGYVVEEVFQSHKSLNESTQGFREQVYSKNILYTYNPLLNFAMSNAVIRQNQGLIKIDKDATTKRIDPIDAILCAFKLAVYHEFTSSFLEAIDKFLESEW</sequence>
<accession>A0A8S5PQQ5</accession>
<dbReference type="PANTHER" id="PTHR41287:SF1">
    <property type="entry name" value="PROTEIN YMFN"/>
    <property type="match status" value="1"/>
</dbReference>
<feature type="domain" description="Terminase large subunit-like endonuclease" evidence="2">
    <location>
        <begin position="264"/>
        <end position="566"/>
    </location>
</feature>
<dbReference type="InterPro" id="IPR046462">
    <property type="entry name" value="TerL_nuclease"/>
</dbReference>
<protein>
    <submittedName>
        <fullName evidence="3">Large Terminase</fullName>
    </submittedName>
</protein>
<feature type="domain" description="Terminase large subunit-like ATPase" evidence="1">
    <location>
        <begin position="80"/>
        <end position="252"/>
    </location>
</feature>
<dbReference type="PANTHER" id="PTHR41287">
    <property type="match status" value="1"/>
</dbReference>
<dbReference type="Pfam" id="PF03354">
    <property type="entry name" value="TerL_ATPase"/>
    <property type="match status" value="1"/>
</dbReference>
<reference evidence="3" key="1">
    <citation type="journal article" date="2021" name="Proc. Natl. Acad. Sci. U.S.A.">
        <title>A Catalog of Tens of Thousands of Viruses from Human Metagenomes Reveals Hidden Associations with Chronic Diseases.</title>
        <authorList>
            <person name="Tisza M.J."/>
            <person name="Buck C.B."/>
        </authorList>
    </citation>
    <scope>NUCLEOTIDE SEQUENCE</scope>
    <source>
        <strain evidence="3">CtkJH11</strain>
    </source>
</reference>
<dbReference type="GO" id="GO:0004519">
    <property type="term" value="F:endonuclease activity"/>
    <property type="evidence" value="ECO:0007669"/>
    <property type="project" value="InterPro"/>
</dbReference>
<proteinExistence type="predicted"/>
<evidence type="ECO:0000259" key="2">
    <source>
        <dbReference type="Pfam" id="PF20441"/>
    </source>
</evidence>
<name>A0A8S5PQQ5_9CAUD</name>
<dbReference type="InterPro" id="IPR005021">
    <property type="entry name" value="Terminase_largesu-like"/>
</dbReference>
<evidence type="ECO:0000259" key="1">
    <source>
        <dbReference type="Pfam" id="PF03354"/>
    </source>
</evidence>
<dbReference type="InterPro" id="IPR046461">
    <property type="entry name" value="TerL_ATPase"/>
</dbReference>